<evidence type="ECO:0000313" key="2">
    <source>
        <dbReference type="Proteomes" id="UP000016933"/>
    </source>
</evidence>
<evidence type="ECO:0000313" key="1">
    <source>
        <dbReference type="EMBL" id="EME38025.1"/>
    </source>
</evidence>
<organism evidence="1 2">
    <name type="scientific">Dothistroma septosporum (strain NZE10 / CBS 128990)</name>
    <name type="common">Red band needle blight fungus</name>
    <name type="synonym">Mycosphaerella pini</name>
    <dbReference type="NCBI Taxonomy" id="675120"/>
    <lineage>
        <taxon>Eukaryota</taxon>
        <taxon>Fungi</taxon>
        <taxon>Dikarya</taxon>
        <taxon>Ascomycota</taxon>
        <taxon>Pezizomycotina</taxon>
        <taxon>Dothideomycetes</taxon>
        <taxon>Dothideomycetidae</taxon>
        <taxon>Mycosphaerellales</taxon>
        <taxon>Mycosphaerellaceae</taxon>
        <taxon>Dothistroma</taxon>
    </lineage>
</organism>
<dbReference type="HOGENOM" id="CLU_1677844_0_0_1"/>
<reference evidence="1 2" key="2">
    <citation type="journal article" date="2012" name="PLoS Pathog.">
        <title>Diverse lifestyles and strategies of plant pathogenesis encoded in the genomes of eighteen Dothideomycetes fungi.</title>
        <authorList>
            <person name="Ohm R.A."/>
            <person name="Feau N."/>
            <person name="Henrissat B."/>
            <person name="Schoch C.L."/>
            <person name="Horwitz B.A."/>
            <person name="Barry K.W."/>
            <person name="Condon B.J."/>
            <person name="Copeland A.C."/>
            <person name="Dhillon B."/>
            <person name="Glaser F."/>
            <person name="Hesse C.N."/>
            <person name="Kosti I."/>
            <person name="LaButti K."/>
            <person name="Lindquist E.A."/>
            <person name="Lucas S."/>
            <person name="Salamov A.A."/>
            <person name="Bradshaw R.E."/>
            <person name="Ciuffetti L."/>
            <person name="Hamelin R.C."/>
            <person name="Kema G.H.J."/>
            <person name="Lawrence C."/>
            <person name="Scott J.A."/>
            <person name="Spatafora J.W."/>
            <person name="Turgeon B.G."/>
            <person name="de Wit P.J.G.M."/>
            <person name="Zhong S."/>
            <person name="Goodwin S.B."/>
            <person name="Grigoriev I.V."/>
        </authorList>
    </citation>
    <scope>NUCLEOTIDE SEQUENCE [LARGE SCALE GENOMIC DNA]</scope>
    <source>
        <strain evidence="2">NZE10 / CBS 128990</strain>
    </source>
</reference>
<gene>
    <name evidence="1" type="ORF">DOTSEDRAFT_29780</name>
</gene>
<reference evidence="2" key="1">
    <citation type="journal article" date="2012" name="PLoS Genet.">
        <title>The genomes of the fungal plant pathogens Cladosporium fulvum and Dothistroma septosporum reveal adaptation to different hosts and lifestyles but also signatures of common ancestry.</title>
        <authorList>
            <person name="de Wit P.J.G.M."/>
            <person name="van der Burgt A."/>
            <person name="Oekmen B."/>
            <person name="Stergiopoulos I."/>
            <person name="Abd-Elsalam K.A."/>
            <person name="Aerts A.L."/>
            <person name="Bahkali A.H."/>
            <person name="Beenen H.G."/>
            <person name="Chettri P."/>
            <person name="Cox M.P."/>
            <person name="Datema E."/>
            <person name="de Vries R.P."/>
            <person name="Dhillon B."/>
            <person name="Ganley A.R."/>
            <person name="Griffiths S.A."/>
            <person name="Guo Y."/>
            <person name="Hamelin R.C."/>
            <person name="Henrissat B."/>
            <person name="Kabir M.S."/>
            <person name="Jashni M.K."/>
            <person name="Kema G."/>
            <person name="Klaubauf S."/>
            <person name="Lapidus A."/>
            <person name="Levasseur A."/>
            <person name="Lindquist E."/>
            <person name="Mehrabi R."/>
            <person name="Ohm R.A."/>
            <person name="Owen T.J."/>
            <person name="Salamov A."/>
            <person name="Schwelm A."/>
            <person name="Schijlen E."/>
            <person name="Sun H."/>
            <person name="van den Burg H.A."/>
            <person name="van Ham R.C.H.J."/>
            <person name="Zhang S."/>
            <person name="Goodwin S.B."/>
            <person name="Grigoriev I.V."/>
            <person name="Collemare J."/>
            <person name="Bradshaw R.E."/>
        </authorList>
    </citation>
    <scope>NUCLEOTIDE SEQUENCE [LARGE SCALE GENOMIC DNA]</scope>
    <source>
        <strain evidence="2">NZE10 / CBS 128990</strain>
    </source>
</reference>
<accession>M2YHP6</accession>
<dbReference type="AlphaFoldDB" id="M2YHP6"/>
<dbReference type="EMBL" id="KB446551">
    <property type="protein sequence ID" value="EME38025.1"/>
    <property type="molecule type" value="Genomic_DNA"/>
</dbReference>
<sequence>MAALASSGLENHPYPKQQFLRIEPDSKESCCPIRRIRSWILDDIVRAGPVQCLAALTESDCDGRYASSTSTQEPIYDGLSFMTQIVAEGMKPGVPCPCRRLILLVQAAVTWRDYNFMTLTARKAIAIAREQGTDWDYLAILCPELGTKVEQSIRDSE</sequence>
<keyword evidence="2" id="KW-1185">Reference proteome</keyword>
<dbReference type="Proteomes" id="UP000016933">
    <property type="component" value="Unassembled WGS sequence"/>
</dbReference>
<protein>
    <submittedName>
        <fullName evidence="1">Uncharacterized protein</fullName>
    </submittedName>
</protein>
<proteinExistence type="predicted"/>
<name>M2YHP6_DOTSN</name>